<dbReference type="AlphaFoldDB" id="A0A8H4ARS4"/>
<dbReference type="EMBL" id="WTPW01000287">
    <property type="protein sequence ID" value="KAF0526544.1"/>
    <property type="molecule type" value="Genomic_DNA"/>
</dbReference>
<organism evidence="1 2">
    <name type="scientific">Gigaspora margarita</name>
    <dbReference type="NCBI Taxonomy" id="4874"/>
    <lineage>
        <taxon>Eukaryota</taxon>
        <taxon>Fungi</taxon>
        <taxon>Fungi incertae sedis</taxon>
        <taxon>Mucoromycota</taxon>
        <taxon>Glomeromycotina</taxon>
        <taxon>Glomeromycetes</taxon>
        <taxon>Diversisporales</taxon>
        <taxon>Gigasporaceae</taxon>
        <taxon>Gigaspora</taxon>
    </lineage>
</organism>
<gene>
    <name evidence="1" type="ORF">F8M41_014056</name>
</gene>
<accession>A0A8H4ARS4</accession>
<keyword evidence="2" id="KW-1185">Reference proteome</keyword>
<evidence type="ECO:0000313" key="1">
    <source>
        <dbReference type="EMBL" id="KAF0526544.1"/>
    </source>
</evidence>
<name>A0A8H4ARS4_GIGMA</name>
<reference evidence="1 2" key="1">
    <citation type="journal article" date="2019" name="Environ. Microbiol.">
        <title>At the nexus of three kingdoms: the genome of the mycorrhizal fungus Gigaspora margarita provides insights into plant, endobacterial and fungal interactions.</title>
        <authorList>
            <person name="Venice F."/>
            <person name="Ghignone S."/>
            <person name="Salvioli di Fossalunga A."/>
            <person name="Amselem J."/>
            <person name="Novero M."/>
            <person name="Xianan X."/>
            <person name="Sedzielewska Toro K."/>
            <person name="Morin E."/>
            <person name="Lipzen A."/>
            <person name="Grigoriev I.V."/>
            <person name="Henrissat B."/>
            <person name="Martin F.M."/>
            <person name="Bonfante P."/>
        </authorList>
    </citation>
    <scope>NUCLEOTIDE SEQUENCE [LARGE SCALE GENOMIC DNA]</scope>
    <source>
        <strain evidence="1 2">BEG34</strain>
    </source>
</reference>
<dbReference type="OrthoDB" id="1658288at2759"/>
<protein>
    <submittedName>
        <fullName evidence="1">Patatin</fullName>
    </submittedName>
</protein>
<comment type="caution">
    <text evidence="1">The sequence shown here is derived from an EMBL/GenBank/DDBJ whole genome shotgun (WGS) entry which is preliminary data.</text>
</comment>
<dbReference type="Proteomes" id="UP000439903">
    <property type="component" value="Unassembled WGS sequence"/>
</dbReference>
<sequence>MKAQDILGKTVIEPIRKAFENLYETPKTFESYKKLIDCENSLCESLNVIIDEELIVLVKLNNEDNGQLNQTEIKQKMEKVRNCLIVLKDLKEFANNLASQTVYSKRLDFIHNTLNSSNKKAILFSNILFIEEKINKHYRELAFCFYPDRTKYSNTPNGLHINNQYLSIELFRIILEIKEALLMDLAKASKNQEVLTFYEKNANKNFNIANDYCKTYKNNGNKLKILKREDIKEISSRELEHLSHSQYISQEDLIEAKKIFDKVKGTSQFNTNIELKDNLGNSQALVKVVNEEMSFLEKNTIQKLINNNLKKLSTELMFKPDHQIVSYQASQEDILHSNKQSIGHKIVGAILLTVAAIGTLKQDTMLLSEQEIHQKLNEIIKNALNAYNEGNYQTFFDLLCGEYKMGASLIKLKDSNIIDPEYIIVSLLRHGFRSDGITYLLNLIGKVLSSNKIKILDSDISSDELSIKGKTAFRGALNKKLVKEAEVLDACVHKL</sequence>
<proteinExistence type="predicted"/>
<evidence type="ECO:0000313" key="2">
    <source>
        <dbReference type="Proteomes" id="UP000439903"/>
    </source>
</evidence>